<protein>
    <submittedName>
        <fullName evidence="1">Uncharacterized protein</fullName>
    </submittedName>
</protein>
<accession>A0A834I022</accession>
<evidence type="ECO:0000313" key="1">
    <source>
        <dbReference type="EMBL" id="KAF7270022.1"/>
    </source>
</evidence>
<organism evidence="1 2">
    <name type="scientific">Rhynchophorus ferrugineus</name>
    <name type="common">Red palm weevil</name>
    <name type="synonym">Curculio ferrugineus</name>
    <dbReference type="NCBI Taxonomy" id="354439"/>
    <lineage>
        <taxon>Eukaryota</taxon>
        <taxon>Metazoa</taxon>
        <taxon>Ecdysozoa</taxon>
        <taxon>Arthropoda</taxon>
        <taxon>Hexapoda</taxon>
        <taxon>Insecta</taxon>
        <taxon>Pterygota</taxon>
        <taxon>Neoptera</taxon>
        <taxon>Endopterygota</taxon>
        <taxon>Coleoptera</taxon>
        <taxon>Polyphaga</taxon>
        <taxon>Cucujiformia</taxon>
        <taxon>Curculionidae</taxon>
        <taxon>Dryophthorinae</taxon>
        <taxon>Rhynchophorus</taxon>
    </lineage>
</organism>
<dbReference type="OrthoDB" id="6694653at2759"/>
<comment type="caution">
    <text evidence="1">The sequence shown here is derived from an EMBL/GenBank/DDBJ whole genome shotgun (WGS) entry which is preliminary data.</text>
</comment>
<reference evidence="1" key="1">
    <citation type="submission" date="2020-08" db="EMBL/GenBank/DDBJ databases">
        <title>Genome sequencing and assembly of the red palm weevil Rhynchophorus ferrugineus.</title>
        <authorList>
            <person name="Dias G.B."/>
            <person name="Bergman C.M."/>
            <person name="Manee M."/>
        </authorList>
    </citation>
    <scope>NUCLEOTIDE SEQUENCE</scope>
    <source>
        <strain evidence="1">AA-2017</strain>
        <tissue evidence="1">Whole larva</tissue>
    </source>
</reference>
<dbReference type="AlphaFoldDB" id="A0A834I022"/>
<proteinExistence type="predicted"/>
<dbReference type="EMBL" id="JAACXV010014146">
    <property type="protein sequence ID" value="KAF7270022.1"/>
    <property type="molecule type" value="Genomic_DNA"/>
</dbReference>
<evidence type="ECO:0000313" key="2">
    <source>
        <dbReference type="Proteomes" id="UP000625711"/>
    </source>
</evidence>
<sequence length="199" mass="23187">MRYSRSSSESVCYSKRIIRVQNMLFLFVCSTILFTNLVNSRQVTPLSSCKCWENYKADMGDNGLQCIALDQFHIMPCNMPKSPKCICSGGISSILKDESGTWCTKYSKGEELRRWPCENRQEWDDFLKKNPNVVMDRYEICKSVRPPNCICSGDLTSIAKDSMGIWCIKYDKMGEMRWACENTAEWSSFRKRHPYYLYC</sequence>
<keyword evidence="2" id="KW-1185">Reference proteome</keyword>
<name>A0A834I022_RHYFE</name>
<gene>
    <name evidence="1" type="ORF">GWI33_016979</name>
</gene>
<dbReference type="Proteomes" id="UP000625711">
    <property type="component" value="Unassembled WGS sequence"/>
</dbReference>